<reference evidence="1" key="1">
    <citation type="journal article" date="2023" name="Science">
        <title>Genome structures resolve the early diversification of teleost fishes.</title>
        <authorList>
            <person name="Parey E."/>
            <person name="Louis A."/>
            <person name="Montfort J."/>
            <person name="Bouchez O."/>
            <person name="Roques C."/>
            <person name="Iampietro C."/>
            <person name="Lluch J."/>
            <person name="Castinel A."/>
            <person name="Donnadieu C."/>
            <person name="Desvignes T."/>
            <person name="Floi Bucao C."/>
            <person name="Jouanno E."/>
            <person name="Wen M."/>
            <person name="Mejri S."/>
            <person name="Dirks R."/>
            <person name="Jansen H."/>
            <person name="Henkel C."/>
            <person name="Chen W.J."/>
            <person name="Zahm M."/>
            <person name="Cabau C."/>
            <person name="Klopp C."/>
            <person name="Thompson A.W."/>
            <person name="Robinson-Rechavi M."/>
            <person name="Braasch I."/>
            <person name="Lecointre G."/>
            <person name="Bobe J."/>
            <person name="Postlethwait J.H."/>
            <person name="Berthelot C."/>
            <person name="Roest Crollius H."/>
            <person name="Guiguen Y."/>
        </authorList>
    </citation>
    <scope>NUCLEOTIDE SEQUENCE</scope>
    <source>
        <strain evidence="1">NC1722</strain>
    </source>
</reference>
<dbReference type="EMBL" id="JAINUG010000014">
    <property type="protein sequence ID" value="KAJ8413780.1"/>
    <property type="molecule type" value="Genomic_DNA"/>
</dbReference>
<sequence>MSPAPKNAQHFWISLFLWTPIIDCPLYLMMTCVWDETFLPLLECSTTGLHNSALESQLGNNGLFHGGPGSRLRDCVHLT</sequence>
<gene>
    <name evidence="1" type="ORF">AAFF_G00063780</name>
</gene>
<organism evidence="1 2">
    <name type="scientific">Aldrovandia affinis</name>
    <dbReference type="NCBI Taxonomy" id="143900"/>
    <lineage>
        <taxon>Eukaryota</taxon>
        <taxon>Metazoa</taxon>
        <taxon>Chordata</taxon>
        <taxon>Craniata</taxon>
        <taxon>Vertebrata</taxon>
        <taxon>Euteleostomi</taxon>
        <taxon>Actinopterygii</taxon>
        <taxon>Neopterygii</taxon>
        <taxon>Teleostei</taxon>
        <taxon>Notacanthiformes</taxon>
        <taxon>Halosauridae</taxon>
        <taxon>Aldrovandia</taxon>
    </lineage>
</organism>
<protein>
    <submittedName>
        <fullName evidence="1">Uncharacterized protein</fullName>
    </submittedName>
</protein>
<proteinExistence type="predicted"/>
<evidence type="ECO:0000313" key="1">
    <source>
        <dbReference type="EMBL" id="KAJ8413780.1"/>
    </source>
</evidence>
<name>A0AAD7T3K7_9TELE</name>
<comment type="caution">
    <text evidence="1">The sequence shown here is derived from an EMBL/GenBank/DDBJ whole genome shotgun (WGS) entry which is preliminary data.</text>
</comment>
<dbReference type="Proteomes" id="UP001221898">
    <property type="component" value="Unassembled WGS sequence"/>
</dbReference>
<evidence type="ECO:0000313" key="2">
    <source>
        <dbReference type="Proteomes" id="UP001221898"/>
    </source>
</evidence>
<keyword evidence="2" id="KW-1185">Reference proteome</keyword>
<accession>A0AAD7T3K7</accession>
<dbReference type="AlphaFoldDB" id="A0AAD7T3K7"/>